<name>A0ABP0G697_CLALP</name>
<accession>A0ABP0G697</accession>
<protein>
    <submittedName>
        <fullName evidence="1">Uncharacterized protein</fullName>
    </submittedName>
</protein>
<gene>
    <name evidence="1" type="ORF">CVLEPA_LOCUS18636</name>
</gene>
<organism evidence="1 2">
    <name type="scientific">Clavelina lepadiformis</name>
    <name type="common">Light-bulb sea squirt</name>
    <name type="synonym">Ascidia lepadiformis</name>
    <dbReference type="NCBI Taxonomy" id="159417"/>
    <lineage>
        <taxon>Eukaryota</taxon>
        <taxon>Metazoa</taxon>
        <taxon>Chordata</taxon>
        <taxon>Tunicata</taxon>
        <taxon>Ascidiacea</taxon>
        <taxon>Aplousobranchia</taxon>
        <taxon>Clavelinidae</taxon>
        <taxon>Clavelina</taxon>
    </lineage>
</organism>
<proteinExistence type="predicted"/>
<dbReference type="EMBL" id="CAWYQH010000103">
    <property type="protein sequence ID" value="CAK8686712.1"/>
    <property type="molecule type" value="Genomic_DNA"/>
</dbReference>
<sequence length="108" mass="11911">MENKFDSCIGDGGRIAFPIIASYAAEMSYCVSKDFCRDFDEGVVNSFVYISRKVYSALDKTCKTNLQGKQYAIPSCPVGKTIRFTVDVPLSSPISNSDITLQMLSKSE</sequence>
<reference evidence="1 2" key="1">
    <citation type="submission" date="2024-02" db="EMBL/GenBank/DDBJ databases">
        <authorList>
            <person name="Daric V."/>
            <person name="Darras S."/>
        </authorList>
    </citation>
    <scope>NUCLEOTIDE SEQUENCE [LARGE SCALE GENOMIC DNA]</scope>
</reference>
<comment type="caution">
    <text evidence="1">The sequence shown here is derived from an EMBL/GenBank/DDBJ whole genome shotgun (WGS) entry which is preliminary data.</text>
</comment>
<evidence type="ECO:0000313" key="1">
    <source>
        <dbReference type="EMBL" id="CAK8686712.1"/>
    </source>
</evidence>
<keyword evidence="2" id="KW-1185">Reference proteome</keyword>
<dbReference type="Proteomes" id="UP001642483">
    <property type="component" value="Unassembled WGS sequence"/>
</dbReference>
<evidence type="ECO:0000313" key="2">
    <source>
        <dbReference type="Proteomes" id="UP001642483"/>
    </source>
</evidence>